<keyword evidence="2" id="KW-1185">Reference proteome</keyword>
<reference evidence="1 2" key="1">
    <citation type="submission" date="2015-04" db="EMBL/GenBank/DDBJ databases">
        <authorList>
            <person name="Syromyatnikov M.Y."/>
            <person name="Popov V.N."/>
        </authorList>
    </citation>
    <scope>NUCLEOTIDE SEQUENCE [LARGE SCALE GENOMIC DNA]</scope>
</reference>
<dbReference type="EMBL" id="CVRI01000054">
    <property type="protein sequence ID" value="CRK99844.1"/>
    <property type="molecule type" value="Genomic_DNA"/>
</dbReference>
<evidence type="ECO:0000313" key="2">
    <source>
        <dbReference type="Proteomes" id="UP000183832"/>
    </source>
</evidence>
<accession>A0A1J1IJX6</accession>
<sequence length="65" mass="7473">MVEIMQIQLHHSRFIRHNFINAIKEFDEDDDQGLQMMPILSKIVVSPSPHPSMVSVVKIDETVEA</sequence>
<dbReference type="Proteomes" id="UP000183832">
    <property type="component" value="Unassembled WGS sequence"/>
</dbReference>
<protein>
    <submittedName>
        <fullName evidence="1">CLUMA_CG013147, isoform A</fullName>
    </submittedName>
</protein>
<evidence type="ECO:0000313" key="1">
    <source>
        <dbReference type="EMBL" id="CRK99844.1"/>
    </source>
</evidence>
<gene>
    <name evidence="1" type="ORF">CLUMA_CG013147</name>
</gene>
<name>A0A1J1IJX6_9DIPT</name>
<proteinExistence type="predicted"/>
<dbReference type="AlphaFoldDB" id="A0A1J1IJX6"/>
<organism evidence="1 2">
    <name type="scientific">Clunio marinus</name>
    <dbReference type="NCBI Taxonomy" id="568069"/>
    <lineage>
        <taxon>Eukaryota</taxon>
        <taxon>Metazoa</taxon>
        <taxon>Ecdysozoa</taxon>
        <taxon>Arthropoda</taxon>
        <taxon>Hexapoda</taxon>
        <taxon>Insecta</taxon>
        <taxon>Pterygota</taxon>
        <taxon>Neoptera</taxon>
        <taxon>Endopterygota</taxon>
        <taxon>Diptera</taxon>
        <taxon>Nematocera</taxon>
        <taxon>Chironomoidea</taxon>
        <taxon>Chironomidae</taxon>
        <taxon>Clunio</taxon>
    </lineage>
</organism>